<protein>
    <recommendedName>
        <fullName evidence="3">Transposase</fullName>
    </recommendedName>
</protein>
<evidence type="ECO:0000313" key="1">
    <source>
        <dbReference type="EMBL" id="SFC59547.1"/>
    </source>
</evidence>
<dbReference type="EMBL" id="FOKQ01000016">
    <property type="protein sequence ID" value="SFC59547.1"/>
    <property type="molecule type" value="Genomic_DNA"/>
</dbReference>
<name>A0A1I1KFE9_RUMAL</name>
<evidence type="ECO:0000313" key="2">
    <source>
        <dbReference type="Proteomes" id="UP000182192"/>
    </source>
</evidence>
<accession>A0A1I1KFE9</accession>
<dbReference type="AlphaFoldDB" id="A0A1I1KFE9"/>
<dbReference type="Proteomes" id="UP000182192">
    <property type="component" value="Unassembled WGS sequence"/>
</dbReference>
<organism evidence="1 2">
    <name type="scientific">Ruminococcus albus</name>
    <dbReference type="NCBI Taxonomy" id="1264"/>
    <lineage>
        <taxon>Bacteria</taxon>
        <taxon>Bacillati</taxon>
        <taxon>Bacillota</taxon>
        <taxon>Clostridia</taxon>
        <taxon>Eubacteriales</taxon>
        <taxon>Oscillospiraceae</taxon>
        <taxon>Ruminococcus</taxon>
    </lineage>
</organism>
<sequence length="60" mass="7065">MYYTQNEKILQVGEEKIIVGIDVGSEKHYARAFDWRGMEYSKKAYVFTNDAEGFAGFFEW</sequence>
<proteinExistence type="predicted"/>
<gene>
    <name evidence="1" type="ORF">SAMN02910406_01995</name>
</gene>
<dbReference type="OrthoDB" id="9811278at2"/>
<reference evidence="1 2" key="1">
    <citation type="submission" date="2016-10" db="EMBL/GenBank/DDBJ databases">
        <authorList>
            <person name="de Groot N.N."/>
        </authorList>
    </citation>
    <scope>NUCLEOTIDE SEQUENCE [LARGE SCALE GENOMIC DNA]</scope>
    <source>
        <strain evidence="1 2">AR67</strain>
    </source>
</reference>
<evidence type="ECO:0008006" key="3">
    <source>
        <dbReference type="Google" id="ProtNLM"/>
    </source>
</evidence>
<feature type="non-terminal residue" evidence="1">
    <location>
        <position position="60"/>
    </location>
</feature>